<evidence type="ECO:0000313" key="7">
    <source>
        <dbReference type="Proteomes" id="UP001055167"/>
    </source>
</evidence>
<sequence>MIDAMPRAKPPHLVRERTRHGQLVWYVRVGQGKRIRMRETYGSEAFWRDYRLAVEGSPVARAAGPSPGSLSWLIARYIESAEWSDLSPATRKQRHTVYRAVEETAGAEPVKLIDRRTILAGRDRRRDRPHAANNFLKAMRGLFGWAVDREYVASNPTTGVKLLSGENDDAGFHAWTEEELAAFEARWPVGTRQRLAFDLLLYTGLRRGDAVRLGRQHVRGGELTLRTEKTGAVVTRPILAPLAASIAATKTGDLAFIATERGTPFTKESFGTWFKKVCREAGVPGAAHGLRKAGARRAAEAGATEAQLNALFGWAAGSRESATYTRTADNARLARNAPVLPTPSKNTEGSSP</sequence>
<comment type="caution">
    <text evidence="6">The sequence shown here is derived from an EMBL/GenBank/DDBJ whole genome shotgun (WGS) entry which is preliminary data.</text>
</comment>
<keyword evidence="1" id="KW-0229">DNA integration</keyword>
<evidence type="ECO:0000256" key="2">
    <source>
        <dbReference type="ARBA" id="ARBA00023125"/>
    </source>
</evidence>
<dbReference type="InterPro" id="IPR011010">
    <property type="entry name" value="DNA_brk_join_enz"/>
</dbReference>
<feature type="compositionally biased region" description="Polar residues" evidence="4">
    <location>
        <begin position="343"/>
        <end position="352"/>
    </location>
</feature>
<dbReference type="PANTHER" id="PTHR30349:SF84">
    <property type="entry name" value="PHAGE-RELATED INTEGRASE"/>
    <property type="match status" value="1"/>
</dbReference>
<dbReference type="RefSeq" id="WP_238313663.1">
    <property type="nucleotide sequence ID" value="NZ_QOWC01000014.1"/>
</dbReference>
<evidence type="ECO:0000313" key="6">
    <source>
        <dbReference type="EMBL" id="GJD51121.1"/>
    </source>
</evidence>
<evidence type="ECO:0000256" key="1">
    <source>
        <dbReference type="ARBA" id="ARBA00022908"/>
    </source>
</evidence>
<dbReference type="Pfam" id="PF00589">
    <property type="entry name" value="Phage_integrase"/>
    <property type="match status" value="1"/>
</dbReference>
<dbReference type="InterPro" id="IPR002104">
    <property type="entry name" value="Integrase_catalytic"/>
</dbReference>
<organism evidence="6 7">
    <name type="scientific">Methylobacterium crusticola</name>
    <dbReference type="NCBI Taxonomy" id="1697972"/>
    <lineage>
        <taxon>Bacteria</taxon>
        <taxon>Pseudomonadati</taxon>
        <taxon>Pseudomonadota</taxon>
        <taxon>Alphaproteobacteria</taxon>
        <taxon>Hyphomicrobiales</taxon>
        <taxon>Methylobacteriaceae</taxon>
        <taxon>Methylobacterium</taxon>
    </lineage>
</organism>
<proteinExistence type="predicted"/>
<dbReference type="PROSITE" id="PS51898">
    <property type="entry name" value="TYR_RECOMBINASE"/>
    <property type="match status" value="1"/>
</dbReference>
<dbReference type="SUPFAM" id="SSF56349">
    <property type="entry name" value="DNA breaking-rejoining enzymes"/>
    <property type="match status" value="1"/>
</dbReference>
<reference evidence="6" key="2">
    <citation type="submission" date="2021-08" db="EMBL/GenBank/DDBJ databases">
        <authorList>
            <person name="Tani A."/>
            <person name="Ola A."/>
            <person name="Ogura Y."/>
            <person name="Katsura K."/>
            <person name="Hayashi T."/>
        </authorList>
    </citation>
    <scope>NUCLEOTIDE SEQUENCE</scope>
    <source>
        <strain evidence="6">KCTC 52305</strain>
    </source>
</reference>
<name>A0ABQ4R0D6_9HYPH</name>
<dbReference type="Gene3D" id="1.10.150.130">
    <property type="match status" value="1"/>
</dbReference>
<accession>A0ABQ4R0D6</accession>
<keyword evidence="2" id="KW-0238">DNA-binding</keyword>
<keyword evidence="3" id="KW-0233">DNA recombination</keyword>
<reference evidence="6" key="1">
    <citation type="journal article" date="2021" name="Front. Microbiol.">
        <title>Comprehensive Comparative Genomics and Phenotyping of Methylobacterium Species.</title>
        <authorList>
            <person name="Alessa O."/>
            <person name="Ogura Y."/>
            <person name="Fujitani Y."/>
            <person name="Takami H."/>
            <person name="Hayashi T."/>
            <person name="Sahin N."/>
            <person name="Tani A."/>
        </authorList>
    </citation>
    <scope>NUCLEOTIDE SEQUENCE</scope>
    <source>
        <strain evidence="6">KCTC 52305</strain>
    </source>
</reference>
<dbReference type="Proteomes" id="UP001055167">
    <property type="component" value="Unassembled WGS sequence"/>
</dbReference>
<feature type="region of interest" description="Disordered" evidence="4">
    <location>
        <begin position="327"/>
        <end position="352"/>
    </location>
</feature>
<evidence type="ECO:0000259" key="5">
    <source>
        <dbReference type="PROSITE" id="PS51898"/>
    </source>
</evidence>
<evidence type="ECO:0000256" key="4">
    <source>
        <dbReference type="SAM" id="MobiDB-lite"/>
    </source>
</evidence>
<dbReference type="InterPro" id="IPR013762">
    <property type="entry name" value="Integrase-like_cat_sf"/>
</dbReference>
<dbReference type="InterPro" id="IPR010998">
    <property type="entry name" value="Integrase_recombinase_N"/>
</dbReference>
<feature type="domain" description="Tyr recombinase" evidence="5">
    <location>
        <begin position="170"/>
        <end position="338"/>
    </location>
</feature>
<keyword evidence="7" id="KW-1185">Reference proteome</keyword>
<dbReference type="PANTHER" id="PTHR30349">
    <property type="entry name" value="PHAGE INTEGRASE-RELATED"/>
    <property type="match status" value="1"/>
</dbReference>
<gene>
    <name evidence="6" type="primary">xerC_4</name>
    <name evidence="6" type="ORF">OPKNFCMD_3872</name>
</gene>
<protein>
    <submittedName>
        <fullName evidence="6">Tyrosine recombinase XerC</fullName>
    </submittedName>
</protein>
<dbReference type="Gene3D" id="1.10.443.10">
    <property type="entry name" value="Intergrase catalytic core"/>
    <property type="match status" value="1"/>
</dbReference>
<dbReference type="EMBL" id="BPQH01000012">
    <property type="protein sequence ID" value="GJD51121.1"/>
    <property type="molecule type" value="Genomic_DNA"/>
</dbReference>
<dbReference type="InterPro" id="IPR050090">
    <property type="entry name" value="Tyrosine_recombinase_XerCD"/>
</dbReference>
<evidence type="ECO:0000256" key="3">
    <source>
        <dbReference type="ARBA" id="ARBA00023172"/>
    </source>
</evidence>